<evidence type="ECO:0000313" key="2">
    <source>
        <dbReference type="Proteomes" id="UP000789706"/>
    </source>
</evidence>
<name>A0A9N9DC48_9GLOM</name>
<feature type="non-terminal residue" evidence="1">
    <location>
        <position position="1"/>
    </location>
</feature>
<organism evidence="1 2">
    <name type="scientific">Diversispora eburnea</name>
    <dbReference type="NCBI Taxonomy" id="1213867"/>
    <lineage>
        <taxon>Eukaryota</taxon>
        <taxon>Fungi</taxon>
        <taxon>Fungi incertae sedis</taxon>
        <taxon>Mucoromycota</taxon>
        <taxon>Glomeromycotina</taxon>
        <taxon>Glomeromycetes</taxon>
        <taxon>Diversisporales</taxon>
        <taxon>Diversisporaceae</taxon>
        <taxon>Diversispora</taxon>
    </lineage>
</organism>
<keyword evidence="2" id="KW-1185">Reference proteome</keyword>
<proteinExistence type="predicted"/>
<dbReference type="AlphaFoldDB" id="A0A9N9DC48"/>
<comment type="caution">
    <text evidence="1">The sequence shown here is derived from an EMBL/GenBank/DDBJ whole genome shotgun (WGS) entry which is preliminary data.</text>
</comment>
<sequence>MSKIHEYFNRSYNNWCITGFLNECNKGPFRKKIGIYLKDLEAINDHERGKKQKKAELQNQCCGTEIAKRWEEEHTENRQIHLHQPTFTSSRHNNVNINGITNGGSFVTGLSDRITLNKKETISTKECANNNYDEENLSCDLEDEEQKEDEAKTKENKTGPFLLTEEYRKMIKQAYNDMKEEKMWRLSTGKYVEKELFEIRKKLKFEHTAHSFILDVDDEEMMFDDNYDHEKYYNKDYIIYALYLLLRKIQNGKLKDTNLEAWFNCHVWNAIFDQVFGDLNAISVVRGESTSLISALRKNAKSQTGERRKMGCRSDWILRSTGSGDRD</sequence>
<gene>
    <name evidence="1" type="ORF">DEBURN_LOCUS10745</name>
</gene>
<dbReference type="Proteomes" id="UP000789706">
    <property type="component" value="Unassembled WGS sequence"/>
</dbReference>
<dbReference type="EMBL" id="CAJVPK010003715">
    <property type="protein sequence ID" value="CAG8630259.1"/>
    <property type="molecule type" value="Genomic_DNA"/>
</dbReference>
<accession>A0A9N9DC48</accession>
<feature type="non-terminal residue" evidence="1">
    <location>
        <position position="327"/>
    </location>
</feature>
<protein>
    <submittedName>
        <fullName evidence="1">8498_t:CDS:1</fullName>
    </submittedName>
</protein>
<reference evidence="1" key="1">
    <citation type="submission" date="2021-06" db="EMBL/GenBank/DDBJ databases">
        <authorList>
            <person name="Kallberg Y."/>
            <person name="Tangrot J."/>
            <person name="Rosling A."/>
        </authorList>
    </citation>
    <scope>NUCLEOTIDE SEQUENCE</scope>
    <source>
        <strain evidence="1">AZ414A</strain>
    </source>
</reference>
<dbReference type="OrthoDB" id="2427805at2759"/>
<evidence type="ECO:0000313" key="1">
    <source>
        <dbReference type="EMBL" id="CAG8630259.1"/>
    </source>
</evidence>